<gene>
    <name evidence="2" type="ORF">NA23_02985</name>
</gene>
<dbReference type="KEGG" id="fia:NA23_02985"/>
<evidence type="ECO:0000313" key="2">
    <source>
        <dbReference type="EMBL" id="AMW32359.1"/>
    </source>
</evidence>
<dbReference type="EMBL" id="CP014334">
    <property type="protein sequence ID" value="AMW32359.1"/>
    <property type="molecule type" value="Genomic_DNA"/>
</dbReference>
<keyword evidence="1" id="KW-0812">Transmembrane</keyword>
<name>A0AAI8CL14_FERIS</name>
<feature type="transmembrane region" description="Helical" evidence="1">
    <location>
        <begin position="128"/>
        <end position="148"/>
    </location>
</feature>
<keyword evidence="3" id="KW-1185">Reference proteome</keyword>
<keyword evidence="1" id="KW-0472">Membrane</keyword>
<proteinExistence type="predicted"/>
<feature type="transmembrane region" description="Helical" evidence="1">
    <location>
        <begin position="57"/>
        <end position="75"/>
    </location>
</feature>
<organism evidence="2 3">
    <name type="scientific">Fervidobacterium islandicum</name>
    <dbReference type="NCBI Taxonomy" id="2423"/>
    <lineage>
        <taxon>Bacteria</taxon>
        <taxon>Thermotogati</taxon>
        <taxon>Thermotogota</taxon>
        <taxon>Thermotogae</taxon>
        <taxon>Thermotogales</taxon>
        <taxon>Fervidobacteriaceae</taxon>
        <taxon>Fervidobacterium</taxon>
    </lineage>
</organism>
<protein>
    <submittedName>
        <fullName evidence="2">Mpv17/PMP22 family protein</fullName>
    </submittedName>
</protein>
<dbReference type="AlphaFoldDB" id="A0AAI8CL14"/>
<feature type="transmembrane region" description="Helical" evidence="1">
    <location>
        <begin position="210"/>
        <end position="230"/>
    </location>
</feature>
<reference evidence="2 3" key="1">
    <citation type="journal article" date="2015" name="Stand. Genomic Sci.">
        <title>Genome sequence of a native-feather degrading extremely thermophilic Eubacterium, Fervidobacterium islandicum AW-1.</title>
        <authorList>
            <person name="Lee Y.J."/>
            <person name="Jeong H."/>
            <person name="Park G.S."/>
            <person name="Kwak Y."/>
            <person name="Lee S.J."/>
            <person name="Lee S.J."/>
            <person name="Park M.K."/>
            <person name="Kim J.Y."/>
            <person name="Kang H.K."/>
            <person name="Shin J.H."/>
            <person name="Lee D.W."/>
        </authorList>
    </citation>
    <scope>NUCLEOTIDE SEQUENCE [LARGE SCALE GENOMIC DNA]</scope>
    <source>
        <strain evidence="2 3">AW-1</strain>
    </source>
</reference>
<sequence>MEKNGQNSKEVSKRVSVFQMGDVVSILIFILLAVILLNERTRNAYVSLNSAHPYLLGFLKVGILATFGEVLSLRITKGKYILPVGVLYRFLVWGFLGIVFVAVFELFALGTKVLLDKNLLPYVESARAFFQAFYTSLLMNLIFAPTFMSFHRITDGYIDLSGGRLRKMFSTSFDEVLRAVDWNFFVKFVLGKTIPLFWIPAHTITFLLPASYRVLVAALLSVFLGILLSFRKRSTSVRHG</sequence>
<feature type="transmembrane region" description="Helical" evidence="1">
    <location>
        <begin position="20"/>
        <end position="37"/>
    </location>
</feature>
<feature type="transmembrane region" description="Helical" evidence="1">
    <location>
        <begin position="176"/>
        <end position="198"/>
    </location>
</feature>
<accession>A0AAI8CL14</accession>
<dbReference type="RefSeq" id="WP_052107073.1">
    <property type="nucleotide sequence ID" value="NZ_CP014334.2"/>
</dbReference>
<feature type="transmembrane region" description="Helical" evidence="1">
    <location>
        <begin position="87"/>
        <end position="108"/>
    </location>
</feature>
<evidence type="ECO:0000256" key="1">
    <source>
        <dbReference type="SAM" id="Phobius"/>
    </source>
</evidence>
<dbReference type="Proteomes" id="UP000093740">
    <property type="component" value="Chromosome"/>
</dbReference>
<evidence type="ECO:0000313" key="3">
    <source>
        <dbReference type="Proteomes" id="UP000093740"/>
    </source>
</evidence>
<keyword evidence="1" id="KW-1133">Transmembrane helix</keyword>